<name>A0AAU6SCK9_9MICO</name>
<accession>A0AAU6SCK9</accession>
<proteinExistence type="predicted"/>
<dbReference type="EMBL" id="CP151632">
    <property type="protein sequence ID" value="WZO34590.1"/>
    <property type="molecule type" value="Genomic_DNA"/>
</dbReference>
<reference evidence="1" key="1">
    <citation type="submission" date="2024-04" db="EMBL/GenBank/DDBJ databases">
        <authorList>
            <person name="Roder T."/>
            <person name="Oberhansli S."/>
            <person name="Kreuzer M."/>
        </authorList>
    </citation>
    <scope>NUCLEOTIDE SEQUENCE</scope>
    <source>
        <strain evidence="1">LWS13-1.2</strain>
    </source>
</reference>
<gene>
    <name evidence="1" type="ORF">MRBLWS13_002252</name>
</gene>
<evidence type="ECO:0000313" key="1">
    <source>
        <dbReference type="EMBL" id="WZO34590.1"/>
    </source>
</evidence>
<dbReference type="RefSeq" id="WP_349425472.1">
    <property type="nucleotide sequence ID" value="NZ_CP151632.1"/>
</dbReference>
<protein>
    <submittedName>
        <fullName evidence="1">Uncharacterized protein</fullName>
    </submittedName>
</protein>
<sequence length="77" mass="8683">MLWWVPHKVAHGDDQGLDVLAHDLSSFEEEEMARVPLIQRVPGRGYKVVDDRRRSHAVDNPSLERVHDLTVGAGSDI</sequence>
<organism evidence="1">
    <name type="scientific">Microbacterium sp. LWS13-1.2</name>
    <dbReference type="NCBI Taxonomy" id="3135264"/>
    <lineage>
        <taxon>Bacteria</taxon>
        <taxon>Bacillati</taxon>
        <taxon>Actinomycetota</taxon>
        <taxon>Actinomycetes</taxon>
        <taxon>Micrococcales</taxon>
        <taxon>Microbacteriaceae</taxon>
        <taxon>Microbacterium</taxon>
    </lineage>
</organism>
<dbReference type="AlphaFoldDB" id="A0AAU6SCK9"/>